<dbReference type="GO" id="GO:0016787">
    <property type="term" value="F:hydrolase activity"/>
    <property type="evidence" value="ECO:0007669"/>
    <property type="project" value="UniProtKB-KW"/>
</dbReference>
<sequence>MNTDILLTPTGPDEAMSLEIEDKARVPLSTRAAGDIVKVAFKPGFAKISQGRVFCGFDRATSKGDGKEEFVLKVVPVFVFRSIPRSSVNDLLVNGHFEDIIGMLLPSPEHDATAIRGVPLAVIQACNWCYAVLAKELESSEDKTPLDGLNPERVPVFPFLRLALDIIHRLEAARPGDAEFAVACIAEHSKAMPAEKPDIMKRRRREECGSQVLAQLLGVTDDKMEVRSKLFYVTAATKDGMLKPAHAKVSWSQHQGTYSCESVPEAFVSSVAFGYLAGPSFVSSPHQPSSRVLRRAVDESTTEAAEERHLPLPEATHFVEEEAAGCIEEGCTVEDIMRIRQKLETDEGRIREAIEMLQVARDSFSVDSSPGIGLLRMSLSRIHSLNNKLQSLIGTHSEQFAKAICFGLAVAQPRRALWQDFGAYLAFGHGETGVSVSSAEEAVFYIRFFYRPTVNARDTGVEPVDINSSLCCANPSAKDCADSKLGSAIAMLYQRFCCLLAWHVLTESAAQVGCPPSDDAALLQLKPGEGPSEYGYFTWMSDLHGDPFYTSDIRQCRKKSLLALKDQAFGAMGCDPPISLMISAASAAKATGRETSFLLYTGDFSRHAIELMPDPHSNVSNVIGQVASVIKGHFADTPAIFGALGNDDGMRNYFQLITSDQPANDWFVLVAERLSSSWSLGADAVKEYKYGGYFETRAGNLTILSLATVIYSVRHEPAQLEVDPFGQFAWLSHKLKAAVHDSRKDYQHCFEKAISETSTNHQFGQRPFNVARLLQSIPKGFDDEETFLLSKLLRWAELAKTQQALEVLNLAHHGSWQELLHKYGPALGRSLETGSSLDSEIGESVGKGGDKEKALPEELKKSDLLKFVTLLLSSKEPSLRASCFRAIAALSARPFREQRLFKMVKFSKLCMEQPDTKTTKCYQGLPPQSLTFSIPSYCIVHPPFAYSFWVYMQEPTSRGEFGRKTYFLMGHYMPAGSSTPVISVALAAGHGHSGQDGRLELWLGNDCKAPDNEEGEKVVEAKLQGRIQLSSLPPEPLRAVCYVGFPPPELLNYQNSISIMEGLIAQMTYHDEGLTKSQVYNAYFRSRHMLPAEPGV</sequence>
<dbReference type="Proteomes" id="UP000649617">
    <property type="component" value="Unassembled WGS sequence"/>
</dbReference>
<dbReference type="PANTHER" id="PTHR10340">
    <property type="entry name" value="SPHINGOMYELIN PHOSPHODIESTERASE"/>
    <property type="match status" value="1"/>
</dbReference>
<keyword evidence="2" id="KW-0325">Glycoprotein</keyword>
<accession>A0A812UGL5</accession>
<evidence type="ECO:0000313" key="4">
    <source>
        <dbReference type="Proteomes" id="UP000649617"/>
    </source>
</evidence>
<evidence type="ECO:0000256" key="2">
    <source>
        <dbReference type="ARBA" id="ARBA00023180"/>
    </source>
</evidence>
<keyword evidence="4" id="KW-1185">Reference proteome</keyword>
<evidence type="ECO:0000256" key="1">
    <source>
        <dbReference type="ARBA" id="ARBA00022801"/>
    </source>
</evidence>
<comment type="caution">
    <text evidence="3">The sequence shown here is derived from an EMBL/GenBank/DDBJ whole genome shotgun (WGS) entry which is preliminary data.</text>
</comment>
<dbReference type="PANTHER" id="PTHR10340:SF57">
    <property type="entry name" value="METALLOPHOS DOMAIN-CONTAINING PROTEIN"/>
    <property type="match status" value="1"/>
</dbReference>
<keyword evidence="1" id="KW-0378">Hydrolase</keyword>
<dbReference type="InterPro" id="IPR029052">
    <property type="entry name" value="Metallo-depent_PP-like"/>
</dbReference>
<gene>
    <name evidence="3" type="primary">SMPDL3A</name>
    <name evidence="3" type="ORF">SPIL2461_LOCUS15136</name>
</gene>
<dbReference type="SUPFAM" id="SSF56300">
    <property type="entry name" value="Metallo-dependent phosphatases"/>
    <property type="match status" value="1"/>
</dbReference>
<proteinExistence type="predicted"/>
<name>A0A812UGL5_SYMPI</name>
<dbReference type="OrthoDB" id="440506at2759"/>
<organism evidence="3 4">
    <name type="scientific">Symbiodinium pilosum</name>
    <name type="common">Dinoflagellate</name>
    <dbReference type="NCBI Taxonomy" id="2952"/>
    <lineage>
        <taxon>Eukaryota</taxon>
        <taxon>Sar</taxon>
        <taxon>Alveolata</taxon>
        <taxon>Dinophyceae</taxon>
        <taxon>Suessiales</taxon>
        <taxon>Symbiodiniaceae</taxon>
        <taxon>Symbiodinium</taxon>
    </lineage>
</organism>
<reference evidence="3" key="1">
    <citation type="submission" date="2021-02" db="EMBL/GenBank/DDBJ databases">
        <authorList>
            <person name="Dougan E. K."/>
            <person name="Rhodes N."/>
            <person name="Thang M."/>
            <person name="Chan C."/>
        </authorList>
    </citation>
    <scope>NUCLEOTIDE SEQUENCE</scope>
</reference>
<dbReference type="EMBL" id="CAJNIZ010036335">
    <property type="protein sequence ID" value="CAE7564738.1"/>
    <property type="molecule type" value="Genomic_DNA"/>
</dbReference>
<protein>
    <submittedName>
        <fullName evidence="3">SMPDL3A protein</fullName>
    </submittedName>
</protein>
<dbReference type="AlphaFoldDB" id="A0A812UGL5"/>
<evidence type="ECO:0000313" key="3">
    <source>
        <dbReference type="EMBL" id="CAE7564738.1"/>
    </source>
</evidence>